<dbReference type="GO" id="GO:0005524">
    <property type="term" value="F:ATP binding"/>
    <property type="evidence" value="ECO:0007669"/>
    <property type="project" value="UniProtKB-UniRule"/>
</dbReference>
<dbReference type="Gene3D" id="3.40.50.10610">
    <property type="entry name" value="ABC-type transport auxiliary lipoprotein component"/>
    <property type="match status" value="1"/>
</dbReference>
<accession>A0A538T6I1</accession>
<dbReference type="PANTHER" id="PTHR43289">
    <property type="entry name" value="MITOGEN-ACTIVATED PROTEIN KINASE KINASE KINASE 20-RELATED"/>
    <property type="match status" value="1"/>
</dbReference>
<dbReference type="SMART" id="SM00028">
    <property type="entry name" value="TPR"/>
    <property type="match status" value="4"/>
</dbReference>
<proteinExistence type="predicted"/>
<dbReference type="GO" id="GO:0004674">
    <property type="term" value="F:protein serine/threonine kinase activity"/>
    <property type="evidence" value="ECO:0007669"/>
    <property type="project" value="UniProtKB-KW"/>
</dbReference>
<dbReference type="SUPFAM" id="SSF56112">
    <property type="entry name" value="Protein kinase-like (PK-like)"/>
    <property type="match status" value="1"/>
</dbReference>
<keyword evidence="5" id="KW-0418">Kinase</keyword>
<feature type="domain" description="Protein kinase" evidence="8">
    <location>
        <begin position="25"/>
        <end position="280"/>
    </location>
</feature>
<dbReference type="Pfam" id="PF00069">
    <property type="entry name" value="Pkinase"/>
    <property type="match status" value="1"/>
</dbReference>
<dbReference type="PANTHER" id="PTHR43289:SF6">
    <property type="entry name" value="SERINE_THREONINE-PROTEIN KINASE NEKL-3"/>
    <property type="match status" value="1"/>
</dbReference>
<organism evidence="9 10">
    <name type="scientific">Eiseniibacteriota bacterium</name>
    <dbReference type="NCBI Taxonomy" id="2212470"/>
    <lineage>
        <taxon>Bacteria</taxon>
        <taxon>Candidatus Eiseniibacteriota</taxon>
    </lineage>
</organism>
<dbReference type="SMART" id="SM00220">
    <property type="entry name" value="S_TKc"/>
    <property type="match status" value="1"/>
</dbReference>
<keyword evidence="6 7" id="KW-0067">ATP-binding</keyword>
<dbReference type="InterPro" id="IPR008271">
    <property type="entry name" value="Ser/Thr_kinase_AS"/>
</dbReference>
<dbReference type="InterPro" id="IPR000719">
    <property type="entry name" value="Prot_kinase_dom"/>
</dbReference>
<evidence type="ECO:0000256" key="2">
    <source>
        <dbReference type="ARBA" id="ARBA00022527"/>
    </source>
</evidence>
<dbReference type="InterPro" id="IPR019734">
    <property type="entry name" value="TPR_rpt"/>
</dbReference>
<keyword evidence="2" id="KW-0723">Serine/threonine-protein kinase</keyword>
<dbReference type="InterPro" id="IPR011009">
    <property type="entry name" value="Kinase-like_dom_sf"/>
</dbReference>
<dbReference type="Gene3D" id="1.10.510.10">
    <property type="entry name" value="Transferase(Phosphotransferase) domain 1"/>
    <property type="match status" value="1"/>
</dbReference>
<dbReference type="Gene3D" id="1.25.40.10">
    <property type="entry name" value="Tetratricopeptide repeat domain"/>
    <property type="match status" value="1"/>
</dbReference>
<keyword evidence="4 7" id="KW-0547">Nucleotide-binding</keyword>
<evidence type="ECO:0000256" key="7">
    <source>
        <dbReference type="PROSITE-ProRule" id="PRU10141"/>
    </source>
</evidence>
<evidence type="ECO:0000256" key="5">
    <source>
        <dbReference type="ARBA" id="ARBA00022777"/>
    </source>
</evidence>
<feature type="binding site" evidence="7">
    <location>
        <position position="54"/>
    </location>
    <ligand>
        <name>ATP</name>
        <dbReference type="ChEBI" id="CHEBI:30616"/>
    </ligand>
</feature>
<reference evidence="9 10" key="1">
    <citation type="journal article" date="2019" name="Nat. Microbiol.">
        <title>Mediterranean grassland soil C-N compound turnover is dependent on rainfall and depth, and is mediated by genomically divergent microorganisms.</title>
        <authorList>
            <person name="Diamond S."/>
            <person name="Andeer P.F."/>
            <person name="Li Z."/>
            <person name="Crits-Christoph A."/>
            <person name="Burstein D."/>
            <person name="Anantharaman K."/>
            <person name="Lane K.R."/>
            <person name="Thomas B.C."/>
            <person name="Pan C."/>
            <person name="Northen T.R."/>
            <person name="Banfield J.F."/>
        </authorList>
    </citation>
    <scope>NUCLEOTIDE SEQUENCE [LARGE SCALE GENOMIC DNA]</scope>
    <source>
        <strain evidence="9">WS_2</strain>
    </source>
</reference>
<dbReference type="Gene3D" id="3.30.200.20">
    <property type="entry name" value="Phosphorylase Kinase, domain 1"/>
    <property type="match status" value="1"/>
</dbReference>
<evidence type="ECO:0000256" key="3">
    <source>
        <dbReference type="ARBA" id="ARBA00022679"/>
    </source>
</evidence>
<name>A0A538T6I1_UNCEI</name>
<dbReference type="PROSITE" id="PS50011">
    <property type="entry name" value="PROTEIN_KINASE_DOM"/>
    <property type="match status" value="1"/>
</dbReference>
<dbReference type="PROSITE" id="PS00108">
    <property type="entry name" value="PROTEIN_KINASE_ST"/>
    <property type="match status" value="1"/>
</dbReference>
<protein>
    <recommendedName>
        <fullName evidence="1">non-specific serine/threonine protein kinase</fullName>
        <ecNumber evidence="1">2.7.11.1</ecNumber>
    </recommendedName>
</protein>
<evidence type="ECO:0000256" key="4">
    <source>
        <dbReference type="ARBA" id="ARBA00022741"/>
    </source>
</evidence>
<dbReference type="Pfam" id="PF13432">
    <property type="entry name" value="TPR_16"/>
    <property type="match status" value="2"/>
</dbReference>
<evidence type="ECO:0000313" key="10">
    <source>
        <dbReference type="Proteomes" id="UP000317716"/>
    </source>
</evidence>
<evidence type="ECO:0000256" key="6">
    <source>
        <dbReference type="ARBA" id="ARBA00022840"/>
    </source>
</evidence>
<dbReference type="PROSITE" id="PS00107">
    <property type="entry name" value="PROTEIN_KINASE_ATP"/>
    <property type="match status" value="1"/>
</dbReference>
<dbReference type="EMBL" id="VBOS01000053">
    <property type="protein sequence ID" value="TMQ59246.1"/>
    <property type="molecule type" value="Genomic_DNA"/>
</dbReference>
<dbReference type="EC" id="2.7.11.1" evidence="1"/>
<comment type="caution">
    <text evidence="9">The sequence shown here is derived from an EMBL/GenBank/DDBJ whole genome shotgun (WGS) entry which is preliminary data.</text>
</comment>
<evidence type="ECO:0000259" key="8">
    <source>
        <dbReference type="PROSITE" id="PS50011"/>
    </source>
</evidence>
<evidence type="ECO:0000256" key="1">
    <source>
        <dbReference type="ARBA" id="ARBA00012513"/>
    </source>
</evidence>
<evidence type="ECO:0000313" key="9">
    <source>
        <dbReference type="EMBL" id="TMQ59246.1"/>
    </source>
</evidence>
<sequence length="760" mass="83221">MPNMLRGSTPRSESALKPGGTLSHFRILEQVGEGGMGVVYRATDERLEREVALKLLPLGALAGGDHRREARTLSRLNHPAIATLFDVGEEGGQDFLVMEFVEGETLERKLAFGPLPDSEVATIGEQVAEALRAAHEEQVVHCDLKPGNVMVTTRGQVKVLDFGIARLLSAALSGMAPSPGGLVGTLPYMAPEQLMEGRVDARTDLYSLGVVLYHMSTGRLPFENGVALVLSNLIINSPPPPPSRFRPELSARLEEIILKCLEKDPAERYQSAADLAVDLRRAAAPRERAAARVEDRREPRRIESLAVLPLENLSRDPEQEFFADGMTESLIANLARIGALRVTSRTSAMQYKGVRRSLPEIARELSVDAIVEGAVFRAGDRVRVTVKLIEAAADRHLWAQSYERDVGDVLALQGELAQAIAGEVQIKLTPGERERLGGTRAVNPRAYEAYLRGRHCWNKRTTAEVRRAADFFQQAIAADPSYAAAHAGLADAYNILADLGSVAPLEAASRARAATSRALDLDPRLAEAHTSLGFIRFFFDWDWDGSERAFREAIAQNPGYATAHQWYAELLASQARFEEAVAEGRRAETLDPLGFAIATSLADVLYFQRRFDEAIAHLRRVIEVEPTFYPARNDLARALAQSGRAGEAIEEFLAAAELSGGDPRSHAGLGHAYALAGREADARAVLEALTEKARGLTVSSHAVAVIHVALGEHRAAFEWLDRAGREHDRALVWLKVHPRLDPVRSDPRFEELLHRVGFAS</sequence>
<dbReference type="CDD" id="cd14014">
    <property type="entry name" value="STKc_PknB_like"/>
    <property type="match status" value="1"/>
</dbReference>
<dbReference type="InterPro" id="IPR017441">
    <property type="entry name" value="Protein_kinase_ATP_BS"/>
</dbReference>
<dbReference type="AlphaFoldDB" id="A0A538T6I1"/>
<keyword evidence="3" id="KW-0808">Transferase</keyword>
<dbReference type="SUPFAM" id="SSF48452">
    <property type="entry name" value="TPR-like"/>
    <property type="match status" value="1"/>
</dbReference>
<gene>
    <name evidence="9" type="ORF">E6K72_01790</name>
</gene>
<dbReference type="Proteomes" id="UP000317716">
    <property type="component" value="Unassembled WGS sequence"/>
</dbReference>
<dbReference type="FunFam" id="1.10.510.10:FF:000021">
    <property type="entry name" value="Serine/threonine protein kinase"/>
    <property type="match status" value="1"/>
</dbReference>
<dbReference type="InterPro" id="IPR011990">
    <property type="entry name" value="TPR-like_helical_dom_sf"/>
</dbReference>